<sequence>MGWETRLGVWATVTAVLVAVWALISSSRTVVRERRADFYLEQLAEIALIVEKAYAHGELALAARVRMLPEGQFAMPVVRAWARRPLAGEQLAAELERGWQEQGAPTDFDGLGRWLREQGQAEVNAGVEHVLQVRRGWWERLRGRVRRRRVTVPDRF</sequence>
<accession>A0A3N4R8G1</accession>
<organism evidence="1 2">
    <name type="scientific">Kitasatospora cineracea</name>
    <dbReference type="NCBI Taxonomy" id="88074"/>
    <lineage>
        <taxon>Bacteria</taxon>
        <taxon>Bacillati</taxon>
        <taxon>Actinomycetota</taxon>
        <taxon>Actinomycetes</taxon>
        <taxon>Kitasatosporales</taxon>
        <taxon>Streptomycetaceae</taxon>
        <taxon>Kitasatospora</taxon>
    </lineage>
</organism>
<comment type="caution">
    <text evidence="1">The sequence shown here is derived from an EMBL/GenBank/DDBJ whole genome shotgun (WGS) entry which is preliminary data.</text>
</comment>
<evidence type="ECO:0000313" key="1">
    <source>
        <dbReference type="EMBL" id="RPE27255.1"/>
    </source>
</evidence>
<name>A0A3N4R8G1_9ACTN</name>
<dbReference type="EMBL" id="RKQG01000004">
    <property type="protein sequence ID" value="RPE27255.1"/>
    <property type="molecule type" value="Genomic_DNA"/>
</dbReference>
<gene>
    <name evidence="1" type="ORF">EDD38_7400</name>
</gene>
<reference evidence="1 2" key="1">
    <citation type="submission" date="2018-11" db="EMBL/GenBank/DDBJ databases">
        <title>Sequencing the genomes of 1000 actinobacteria strains.</title>
        <authorList>
            <person name="Klenk H.-P."/>
        </authorList>
    </citation>
    <scope>NUCLEOTIDE SEQUENCE [LARGE SCALE GENOMIC DNA]</scope>
    <source>
        <strain evidence="1 2">DSM 44781</strain>
    </source>
</reference>
<proteinExistence type="predicted"/>
<protein>
    <submittedName>
        <fullName evidence="1">Uncharacterized protein</fullName>
    </submittedName>
</protein>
<dbReference type="Proteomes" id="UP000266906">
    <property type="component" value="Unassembled WGS sequence"/>
</dbReference>
<dbReference type="RefSeq" id="WP_123821612.1">
    <property type="nucleotide sequence ID" value="NZ_RKQG01000004.1"/>
</dbReference>
<keyword evidence="2" id="KW-1185">Reference proteome</keyword>
<evidence type="ECO:0000313" key="2">
    <source>
        <dbReference type="Proteomes" id="UP000266906"/>
    </source>
</evidence>
<dbReference type="AlphaFoldDB" id="A0A3N4R8G1"/>